<evidence type="ECO:0000256" key="2">
    <source>
        <dbReference type="ARBA" id="ARBA00022576"/>
    </source>
</evidence>
<feature type="domain" description="Aminotransferase class I/classII large" evidence="5">
    <location>
        <begin position="31"/>
        <end position="381"/>
    </location>
</feature>
<evidence type="ECO:0000256" key="4">
    <source>
        <dbReference type="RuleBase" id="RU000481"/>
    </source>
</evidence>
<dbReference type="Proteomes" id="UP000177876">
    <property type="component" value="Unassembled WGS sequence"/>
</dbReference>
<evidence type="ECO:0000313" key="6">
    <source>
        <dbReference type="EMBL" id="OFW55940.1"/>
    </source>
</evidence>
<dbReference type="InterPro" id="IPR004838">
    <property type="entry name" value="NHTrfase_class1_PyrdxlP-BS"/>
</dbReference>
<dbReference type="PROSITE" id="PS00105">
    <property type="entry name" value="AA_TRANSFER_CLASS_1"/>
    <property type="match status" value="1"/>
</dbReference>
<dbReference type="AlphaFoldDB" id="A0A1F2WGJ1"/>
<evidence type="ECO:0000256" key="1">
    <source>
        <dbReference type="ARBA" id="ARBA00001933"/>
    </source>
</evidence>
<accession>A0A1F2WGJ1</accession>
<keyword evidence="2 4" id="KW-0032">Aminotransferase</keyword>
<dbReference type="InterPro" id="IPR050881">
    <property type="entry name" value="LL-DAP_aminotransferase"/>
</dbReference>
<dbReference type="GO" id="GO:0010285">
    <property type="term" value="F:L,L-diaminopimelate aminotransferase activity"/>
    <property type="evidence" value="ECO:0007669"/>
    <property type="project" value="InterPro"/>
</dbReference>
<dbReference type="GO" id="GO:0009089">
    <property type="term" value="P:lysine biosynthetic process via diaminopimelate"/>
    <property type="evidence" value="ECO:0007669"/>
    <property type="project" value="InterPro"/>
</dbReference>
<dbReference type="STRING" id="1797197.A2Y75_04250"/>
<keyword evidence="3 4" id="KW-0808">Transferase</keyword>
<dbReference type="InterPro" id="IPR015424">
    <property type="entry name" value="PyrdxlP-dep_Trfase"/>
</dbReference>
<dbReference type="PANTHER" id="PTHR42832">
    <property type="entry name" value="AMINO ACID AMINOTRANSFERASE"/>
    <property type="match status" value="1"/>
</dbReference>
<reference evidence="6 7" key="1">
    <citation type="journal article" date="2016" name="Nat. Commun.">
        <title>Thousands of microbial genomes shed light on interconnected biogeochemical processes in an aquifer system.</title>
        <authorList>
            <person name="Anantharaman K."/>
            <person name="Brown C.T."/>
            <person name="Hug L.A."/>
            <person name="Sharon I."/>
            <person name="Castelle C.J."/>
            <person name="Probst A.J."/>
            <person name="Thomas B.C."/>
            <person name="Singh A."/>
            <person name="Wilkins M.J."/>
            <person name="Karaoz U."/>
            <person name="Brodie E.L."/>
            <person name="Williams K.H."/>
            <person name="Hubbard S.S."/>
            <person name="Banfield J.F."/>
        </authorList>
    </citation>
    <scope>NUCLEOTIDE SEQUENCE [LARGE SCALE GENOMIC DNA]</scope>
</reference>
<dbReference type="NCBIfam" id="NF006756">
    <property type="entry name" value="PRK09276.1"/>
    <property type="match status" value="1"/>
</dbReference>
<dbReference type="Pfam" id="PF00155">
    <property type="entry name" value="Aminotran_1_2"/>
    <property type="match status" value="1"/>
</dbReference>
<protein>
    <recommendedName>
        <fullName evidence="4">Aminotransferase</fullName>
        <ecNumber evidence="4">2.6.1.-</ecNumber>
    </recommendedName>
</protein>
<name>A0A1F2WGJ1_9ACTN</name>
<proteinExistence type="inferred from homology"/>
<dbReference type="EMBL" id="MELK01000050">
    <property type="protein sequence ID" value="OFW55940.1"/>
    <property type="molecule type" value="Genomic_DNA"/>
</dbReference>
<gene>
    <name evidence="6" type="ORF">A2Y75_04250</name>
</gene>
<evidence type="ECO:0000313" key="7">
    <source>
        <dbReference type="Proteomes" id="UP000177876"/>
    </source>
</evidence>
<dbReference type="SUPFAM" id="SSF53383">
    <property type="entry name" value="PLP-dependent transferases"/>
    <property type="match status" value="1"/>
</dbReference>
<dbReference type="InterPro" id="IPR015421">
    <property type="entry name" value="PyrdxlP-dep_Trfase_major"/>
</dbReference>
<dbReference type="InterPro" id="IPR015422">
    <property type="entry name" value="PyrdxlP-dep_Trfase_small"/>
</dbReference>
<comment type="cofactor">
    <cofactor evidence="1 4">
        <name>pyridoxal 5'-phosphate</name>
        <dbReference type="ChEBI" id="CHEBI:597326"/>
    </cofactor>
</comment>
<evidence type="ECO:0000256" key="3">
    <source>
        <dbReference type="ARBA" id="ARBA00022679"/>
    </source>
</evidence>
<dbReference type="Gene3D" id="3.40.640.10">
    <property type="entry name" value="Type I PLP-dependent aspartate aminotransferase-like (Major domain)"/>
    <property type="match status" value="1"/>
</dbReference>
<dbReference type="EC" id="2.6.1.-" evidence="4"/>
<evidence type="ECO:0000259" key="5">
    <source>
        <dbReference type="Pfam" id="PF00155"/>
    </source>
</evidence>
<comment type="caution">
    <text evidence="6">The sequence shown here is derived from an EMBL/GenBank/DDBJ whole genome shotgun (WGS) entry which is preliminary data.</text>
</comment>
<dbReference type="InterPro" id="IPR019881">
    <property type="entry name" value="DAP-NH2Trfase_DapL_Desulfo"/>
</dbReference>
<sequence>MKLSKRVSELPPYLFAEIDRKIAEKRAQGVDIIDFGIGDPDLPTPANIVEMLCIEASKVENQRYPSYRGMPRFRRAASDWIGRRFDVEVDPEEETLALIGSKEGIANLPIAFINDGDIALIPDPAYPVYRTGILFSGGVPVEIPLREENNFLPDLAAIKEETWRRAKIFFLNYPNNPTAAVADLGFFEELVHYARKHEVLLAHDNAYSEVTFDGYEAPSLLQIPGAKEVSVEFHSLSKTYNMTGWRIGFAIGGKNIIEAFGRVKTNIDSGVFSAVQLAAVEALEGPQDCVKSNREIYSHRRDILVGALRGIGWKADLPKATLYLWMKVPEGFDSRGFTKELLERTAIVVAPGSAYGSHGEGYVRFSLTLPDERLEEGIARLTQTFA</sequence>
<dbReference type="Gene3D" id="3.90.1150.10">
    <property type="entry name" value="Aspartate Aminotransferase, domain 1"/>
    <property type="match status" value="1"/>
</dbReference>
<dbReference type="CDD" id="cd00609">
    <property type="entry name" value="AAT_like"/>
    <property type="match status" value="1"/>
</dbReference>
<dbReference type="NCBIfam" id="TIGR03540">
    <property type="entry name" value="DapC_direct"/>
    <property type="match status" value="1"/>
</dbReference>
<dbReference type="InterPro" id="IPR004839">
    <property type="entry name" value="Aminotransferase_I/II_large"/>
</dbReference>
<organism evidence="6 7">
    <name type="scientific">Candidatus Solincola sediminis</name>
    <dbReference type="NCBI Taxonomy" id="1797199"/>
    <lineage>
        <taxon>Bacteria</taxon>
        <taxon>Bacillati</taxon>
        <taxon>Actinomycetota</taxon>
        <taxon>Candidatus Geothermincolia</taxon>
        <taxon>Candidatus Geothermincolales</taxon>
        <taxon>Candidatus Geothermincolaceae</taxon>
        <taxon>Candidatus Solincola</taxon>
    </lineage>
</organism>
<dbReference type="GO" id="GO:0030170">
    <property type="term" value="F:pyridoxal phosphate binding"/>
    <property type="evidence" value="ECO:0007669"/>
    <property type="project" value="InterPro"/>
</dbReference>
<comment type="similarity">
    <text evidence="4">Belongs to the class-I pyridoxal-phosphate-dependent aminotransferase family.</text>
</comment>
<dbReference type="PANTHER" id="PTHR42832:SF3">
    <property type="entry name" value="L-GLUTAMINE--4-(METHYLSULFANYL)-2-OXOBUTANOATE AMINOTRANSFERASE"/>
    <property type="match status" value="1"/>
</dbReference>